<proteinExistence type="predicted"/>
<reference evidence="1 2" key="1">
    <citation type="submission" date="2018-03" db="EMBL/GenBank/DDBJ databases">
        <authorList>
            <person name="Fogelqvist J."/>
        </authorList>
    </citation>
    <scope>NUCLEOTIDE SEQUENCE [LARGE SCALE GENOMIC DNA]</scope>
</reference>
<dbReference type="Proteomes" id="UP000290189">
    <property type="component" value="Unassembled WGS sequence"/>
</dbReference>
<keyword evidence="1" id="KW-0496">Mitochondrion</keyword>
<evidence type="ECO:0000313" key="2">
    <source>
        <dbReference type="Proteomes" id="UP000290189"/>
    </source>
</evidence>
<sequence length="215" mass="22704">MNYSADTPAIGALTDVNASAMSPPVAVPIVAGAPLEVTHVCAAKEDVRSRKRPREADPGAPRVTGVEIAAAQIREHAVIAEHAAQTYPGAGAPVWFASALQGALQRTQAHLLQQVQRMQAGLLQQVQRMQAHAESRSIARVLNSAISEDGFALHPLVGNDGAVPSGFPATTDELKGMRGADVNALLQAYGLVPIGNVAHRRQQLGTFLGLYSRFH</sequence>
<dbReference type="AlphaFoldDB" id="A0A3P3YC28"/>
<evidence type="ECO:0000313" key="1">
    <source>
        <dbReference type="EMBL" id="SPQ97707.1"/>
    </source>
</evidence>
<dbReference type="Pfam" id="PF07957">
    <property type="entry name" value="DUF3294"/>
    <property type="match status" value="1"/>
</dbReference>
<gene>
    <name evidence="1" type="ORF">PLBR_LOCUS4922</name>
</gene>
<dbReference type="InterPro" id="IPR012917">
    <property type="entry name" value="DUF3294"/>
</dbReference>
<organism evidence="1 2">
    <name type="scientific">Plasmodiophora brassicae</name>
    <name type="common">Clubroot disease agent</name>
    <dbReference type="NCBI Taxonomy" id="37360"/>
    <lineage>
        <taxon>Eukaryota</taxon>
        <taxon>Sar</taxon>
        <taxon>Rhizaria</taxon>
        <taxon>Endomyxa</taxon>
        <taxon>Phytomyxea</taxon>
        <taxon>Plasmodiophorida</taxon>
        <taxon>Plasmodiophoridae</taxon>
        <taxon>Plasmodiophora</taxon>
    </lineage>
</organism>
<protein>
    <submittedName>
        <fullName evidence="1">Uncharacterized protein</fullName>
    </submittedName>
</protein>
<dbReference type="EMBL" id="OVEO01000008">
    <property type="protein sequence ID" value="SPQ97707.1"/>
    <property type="molecule type" value="Genomic_DNA"/>
</dbReference>
<geneLocation type="mitochondrion" evidence="1"/>
<name>A0A3P3YC28_PLABS</name>
<accession>A0A3P3YC28</accession>